<feature type="transmembrane region" description="Helical" evidence="8">
    <location>
        <begin position="184"/>
        <end position="206"/>
    </location>
</feature>
<evidence type="ECO:0000256" key="3">
    <source>
        <dbReference type="ARBA" id="ARBA00022692"/>
    </source>
</evidence>
<dbReference type="AlphaFoldDB" id="A0A016UWP2"/>
<keyword evidence="5 8" id="KW-0472">Membrane</keyword>
<dbReference type="STRING" id="53326.A0A016UWP2"/>
<evidence type="ECO:0000256" key="8">
    <source>
        <dbReference type="SAM" id="Phobius"/>
    </source>
</evidence>
<feature type="transmembrane region" description="Helical" evidence="8">
    <location>
        <begin position="218"/>
        <end position="238"/>
    </location>
</feature>
<comment type="subcellular location">
    <subcellularLocation>
        <location evidence="1">Membrane</location>
        <topology evidence="1">Multi-pass membrane protein</topology>
    </subcellularLocation>
</comment>
<evidence type="ECO:0000256" key="4">
    <source>
        <dbReference type="ARBA" id="ARBA00022989"/>
    </source>
</evidence>
<evidence type="ECO:0000313" key="10">
    <source>
        <dbReference type="Proteomes" id="UP000024635"/>
    </source>
</evidence>
<keyword evidence="4 8" id="KW-1133">Transmembrane helix</keyword>
<dbReference type="OrthoDB" id="5826189at2759"/>
<dbReference type="InterPro" id="IPR055299">
    <property type="entry name" value="TIMMDC1"/>
</dbReference>
<evidence type="ECO:0000256" key="2">
    <source>
        <dbReference type="ARBA" id="ARBA00008444"/>
    </source>
</evidence>
<dbReference type="EMBL" id="JARK01001361">
    <property type="protein sequence ID" value="EYC19177.1"/>
    <property type="molecule type" value="Genomic_DNA"/>
</dbReference>
<dbReference type="Proteomes" id="UP000024635">
    <property type="component" value="Unassembled WGS sequence"/>
</dbReference>
<reference evidence="10" key="1">
    <citation type="journal article" date="2015" name="Nat. Genet.">
        <title>The genome and transcriptome of the zoonotic hookworm Ancylostoma ceylanicum identify infection-specific gene families.</title>
        <authorList>
            <person name="Schwarz E.M."/>
            <person name="Hu Y."/>
            <person name="Antoshechkin I."/>
            <person name="Miller M.M."/>
            <person name="Sternberg P.W."/>
            <person name="Aroian R.V."/>
        </authorList>
    </citation>
    <scope>NUCLEOTIDE SEQUENCE</scope>
    <source>
        <strain evidence="10">HY135</strain>
    </source>
</reference>
<dbReference type="GO" id="GO:0032981">
    <property type="term" value="P:mitochondrial respiratory chain complex I assembly"/>
    <property type="evidence" value="ECO:0007669"/>
    <property type="project" value="InterPro"/>
</dbReference>
<evidence type="ECO:0000256" key="6">
    <source>
        <dbReference type="ARBA" id="ARBA00040778"/>
    </source>
</evidence>
<evidence type="ECO:0000256" key="1">
    <source>
        <dbReference type="ARBA" id="ARBA00004141"/>
    </source>
</evidence>
<protein>
    <recommendedName>
        <fullName evidence="6">Complex I assembly factor TIMMDC1, mitochondrial</fullName>
    </recommendedName>
    <alternativeName>
        <fullName evidence="7">Translocase of inner mitochondrial membrane domain-containing protein 1</fullName>
    </alternativeName>
</protein>
<dbReference type="GO" id="GO:0005739">
    <property type="term" value="C:mitochondrion"/>
    <property type="evidence" value="ECO:0007669"/>
    <property type="project" value="TreeGrafter"/>
</dbReference>
<evidence type="ECO:0000256" key="7">
    <source>
        <dbReference type="ARBA" id="ARBA00041344"/>
    </source>
</evidence>
<dbReference type="GO" id="GO:0016020">
    <property type="term" value="C:membrane"/>
    <property type="evidence" value="ECO:0007669"/>
    <property type="project" value="UniProtKB-SubCell"/>
</dbReference>
<gene>
    <name evidence="9" type="primary">Acey_s0025.g1217</name>
    <name evidence="9" type="synonym">Acey-Y38F2AR.3</name>
    <name evidence="9" type="ORF">Y032_0025g1217</name>
</gene>
<sequence length="301" mass="33183">MSNGPAVQQPVLSWWNLSYWIPRNDVKSASAQEKEQLSPALERGAAVTADVQVPASSSQTVVSPESQQASTASDLSGWDRIRALYEQPSMEADCCQRIARMTFLTGFLFGGASTYAQAHETFERSNVGRKYLSPSDAFKRRMDYAIVRFAKSGFSMGMKAALISGSIVILSTHVAAYRQRFSSWYLPAFSGALAVALHEALVGGVFTFPLGVIGSVKAVGLGVTSGLTLAAVVHLYALSMDKSVDQAYWTFKREYESDMRSTREWEERVTELMKAEGYKWRGSAAQRLRKLDEEKIAAQDT</sequence>
<organism evidence="9 10">
    <name type="scientific">Ancylostoma ceylanicum</name>
    <dbReference type="NCBI Taxonomy" id="53326"/>
    <lineage>
        <taxon>Eukaryota</taxon>
        <taxon>Metazoa</taxon>
        <taxon>Ecdysozoa</taxon>
        <taxon>Nematoda</taxon>
        <taxon>Chromadorea</taxon>
        <taxon>Rhabditida</taxon>
        <taxon>Rhabditina</taxon>
        <taxon>Rhabditomorpha</taxon>
        <taxon>Strongyloidea</taxon>
        <taxon>Ancylostomatidae</taxon>
        <taxon>Ancylostomatinae</taxon>
        <taxon>Ancylostoma</taxon>
    </lineage>
</organism>
<dbReference type="PANTHER" id="PTHR13002:SF1">
    <property type="entry name" value="COMPLEX I ASSEMBLY FACTOR TIMMDC1, MITOCHONDRIAL"/>
    <property type="match status" value="1"/>
</dbReference>
<feature type="transmembrane region" description="Helical" evidence="8">
    <location>
        <begin position="156"/>
        <end position="177"/>
    </location>
</feature>
<comment type="similarity">
    <text evidence="2">Belongs to the Tim17/Tim22/Tim23 family.</text>
</comment>
<accession>A0A016UWP2</accession>
<evidence type="ECO:0000313" key="9">
    <source>
        <dbReference type="EMBL" id="EYC19177.1"/>
    </source>
</evidence>
<keyword evidence="3 8" id="KW-0812">Transmembrane</keyword>
<comment type="caution">
    <text evidence="9">The sequence shown here is derived from an EMBL/GenBank/DDBJ whole genome shotgun (WGS) entry which is preliminary data.</text>
</comment>
<evidence type="ECO:0000256" key="5">
    <source>
        <dbReference type="ARBA" id="ARBA00023136"/>
    </source>
</evidence>
<name>A0A016UWP2_9BILA</name>
<keyword evidence="10" id="KW-1185">Reference proteome</keyword>
<dbReference type="PANTHER" id="PTHR13002">
    <property type="entry name" value="C3ORF1 PROTEIN-RELATED"/>
    <property type="match status" value="1"/>
</dbReference>
<proteinExistence type="inferred from homology"/>